<reference evidence="1 2" key="1">
    <citation type="submission" date="2013-02" db="EMBL/GenBank/DDBJ databases">
        <title>A novel strain isolated from Lonar lake, Maharashtra, India.</title>
        <authorList>
            <person name="Singh A."/>
        </authorList>
    </citation>
    <scope>NUCLEOTIDE SEQUENCE [LARGE SCALE GENOMIC DNA]</scope>
    <source>
        <strain evidence="1 2">AK24</strain>
    </source>
</reference>
<name>R7ZZA0_9BACT</name>
<dbReference type="NCBIfam" id="NF047593">
    <property type="entry name" value="IS66_ISAeme5_TnpA"/>
    <property type="match status" value="1"/>
</dbReference>
<proteinExistence type="predicted"/>
<evidence type="ECO:0000313" key="2">
    <source>
        <dbReference type="Proteomes" id="UP000013909"/>
    </source>
</evidence>
<dbReference type="Proteomes" id="UP000013909">
    <property type="component" value="Unassembled WGS sequence"/>
</dbReference>
<protein>
    <recommendedName>
        <fullName evidence="3">Transposase</fullName>
    </recommendedName>
</protein>
<evidence type="ECO:0008006" key="3">
    <source>
        <dbReference type="Google" id="ProtNLM"/>
    </source>
</evidence>
<accession>R7ZZA0</accession>
<gene>
    <name evidence="1" type="ORF">ADIS_0124</name>
</gene>
<dbReference type="AlphaFoldDB" id="R7ZZA0"/>
<dbReference type="EMBL" id="AQHR01000006">
    <property type="protein sequence ID" value="EON79379.1"/>
    <property type="molecule type" value="Genomic_DNA"/>
</dbReference>
<organism evidence="1 2">
    <name type="scientific">Lunatimonas lonarensis</name>
    <dbReference type="NCBI Taxonomy" id="1232681"/>
    <lineage>
        <taxon>Bacteria</taxon>
        <taxon>Pseudomonadati</taxon>
        <taxon>Bacteroidota</taxon>
        <taxon>Cytophagia</taxon>
        <taxon>Cytophagales</taxon>
        <taxon>Cyclobacteriaceae</taxon>
    </lineage>
</organism>
<comment type="caution">
    <text evidence="1">The sequence shown here is derived from an EMBL/GenBank/DDBJ whole genome shotgun (WGS) entry which is preliminary data.</text>
</comment>
<evidence type="ECO:0000313" key="1">
    <source>
        <dbReference type="EMBL" id="EON79379.1"/>
    </source>
</evidence>
<keyword evidence="2" id="KW-1185">Reference proteome</keyword>
<sequence>MVWIFAGMIDPQTVSPRDYYRSLYEDWKASGVSVGVFCRQASVKYATFRYWSKKFAREGHNVPGFTELRINGAEPAPVAVLNFPNGASISFARLPDSGWLRELIG</sequence>